<sequence>MDSRDNRTEGRCFPSKYVMRPVCTSVEGRAPRHDRHVPRHEKCRGAGGSRGGEVHRGSRVAGVAGVCGGSGGGGGGSRGVGGERSPRRRGWRLRGGPLLAKVLRGEVFGRVVRHRVHTWRLRAARGAVVLAAVRPRPAVRRALPPGRTRYDRARSAARPGTRAEWATAPVSMRNVRGERRFRNWNAGVSRAGGVPRRCGAARRAPGRSLAGAALRGMYVKGDVTRQRGPRHRRWVACERERPRRRLRCARARLMRDRNEATAFVRSI</sequence>
<feature type="compositionally biased region" description="Gly residues" evidence="1">
    <location>
        <begin position="65"/>
        <end position="82"/>
    </location>
</feature>
<keyword evidence="3" id="KW-1185">Reference proteome</keyword>
<proteinExistence type="predicted"/>
<feature type="non-terminal residue" evidence="2">
    <location>
        <position position="267"/>
    </location>
</feature>
<dbReference type="Proteomes" id="UP000837857">
    <property type="component" value="Chromosome 19"/>
</dbReference>
<protein>
    <submittedName>
        <fullName evidence="2">Uncharacterized protein</fullName>
    </submittedName>
</protein>
<feature type="compositionally biased region" description="Basic residues" evidence="1">
    <location>
        <begin position="32"/>
        <end position="42"/>
    </location>
</feature>
<organism evidence="2 3">
    <name type="scientific">Iphiclides podalirius</name>
    <name type="common">scarce swallowtail</name>
    <dbReference type="NCBI Taxonomy" id="110791"/>
    <lineage>
        <taxon>Eukaryota</taxon>
        <taxon>Metazoa</taxon>
        <taxon>Ecdysozoa</taxon>
        <taxon>Arthropoda</taxon>
        <taxon>Hexapoda</taxon>
        <taxon>Insecta</taxon>
        <taxon>Pterygota</taxon>
        <taxon>Neoptera</taxon>
        <taxon>Endopterygota</taxon>
        <taxon>Lepidoptera</taxon>
        <taxon>Glossata</taxon>
        <taxon>Ditrysia</taxon>
        <taxon>Papilionoidea</taxon>
        <taxon>Papilionidae</taxon>
        <taxon>Papilioninae</taxon>
        <taxon>Iphiclides</taxon>
    </lineage>
</organism>
<evidence type="ECO:0000313" key="3">
    <source>
        <dbReference type="Proteomes" id="UP000837857"/>
    </source>
</evidence>
<feature type="region of interest" description="Disordered" evidence="1">
    <location>
        <begin position="30"/>
        <end position="92"/>
    </location>
</feature>
<name>A0ABN8I7P3_9NEOP</name>
<accession>A0ABN8I7P3</accession>
<evidence type="ECO:0000256" key="1">
    <source>
        <dbReference type="SAM" id="MobiDB-lite"/>
    </source>
</evidence>
<gene>
    <name evidence="2" type="ORF">IPOD504_LOCUS6604</name>
</gene>
<reference evidence="2" key="1">
    <citation type="submission" date="2022-03" db="EMBL/GenBank/DDBJ databases">
        <authorList>
            <person name="Martin H S."/>
        </authorList>
    </citation>
    <scope>NUCLEOTIDE SEQUENCE</scope>
</reference>
<evidence type="ECO:0000313" key="2">
    <source>
        <dbReference type="EMBL" id="CAH2049105.1"/>
    </source>
</evidence>
<dbReference type="EMBL" id="OW152831">
    <property type="protein sequence ID" value="CAH2049105.1"/>
    <property type="molecule type" value="Genomic_DNA"/>
</dbReference>